<dbReference type="SMART" id="SM00248">
    <property type="entry name" value="ANK"/>
    <property type="match status" value="3"/>
</dbReference>
<dbReference type="InParanoid" id="A0A1Z5JYZ3"/>
<dbReference type="Pfam" id="PF12796">
    <property type="entry name" value="Ank_2"/>
    <property type="match status" value="1"/>
</dbReference>
<evidence type="ECO:0000313" key="3">
    <source>
        <dbReference type="Proteomes" id="UP000198406"/>
    </source>
</evidence>
<dbReference type="OrthoDB" id="539213at2759"/>
<comment type="caution">
    <text evidence="2">The sequence shown here is derived from an EMBL/GenBank/DDBJ whole genome shotgun (WGS) entry which is preliminary data.</text>
</comment>
<keyword evidence="3" id="KW-1185">Reference proteome</keyword>
<organism evidence="2 3">
    <name type="scientific">Fistulifera solaris</name>
    <name type="common">Oleaginous diatom</name>
    <dbReference type="NCBI Taxonomy" id="1519565"/>
    <lineage>
        <taxon>Eukaryota</taxon>
        <taxon>Sar</taxon>
        <taxon>Stramenopiles</taxon>
        <taxon>Ochrophyta</taxon>
        <taxon>Bacillariophyta</taxon>
        <taxon>Bacillariophyceae</taxon>
        <taxon>Bacillariophycidae</taxon>
        <taxon>Naviculales</taxon>
        <taxon>Naviculaceae</taxon>
        <taxon>Fistulifera</taxon>
    </lineage>
</organism>
<gene>
    <name evidence="2" type="ORF">FisN_3Lh081</name>
</gene>
<dbReference type="Gene3D" id="1.25.40.20">
    <property type="entry name" value="Ankyrin repeat-containing domain"/>
    <property type="match status" value="1"/>
</dbReference>
<dbReference type="SUPFAM" id="SSF48403">
    <property type="entry name" value="Ankyrin repeat"/>
    <property type="match status" value="1"/>
</dbReference>
<dbReference type="EMBL" id="BDSP01000134">
    <property type="protein sequence ID" value="GAX19139.1"/>
    <property type="molecule type" value="Genomic_DNA"/>
</dbReference>
<keyword evidence="1" id="KW-0040">ANK repeat</keyword>
<evidence type="ECO:0000256" key="1">
    <source>
        <dbReference type="PROSITE-ProRule" id="PRU00023"/>
    </source>
</evidence>
<dbReference type="PROSITE" id="PS50088">
    <property type="entry name" value="ANK_REPEAT"/>
    <property type="match status" value="1"/>
</dbReference>
<sequence length="433" mass="48794">MAEDNSMKQKSSRIPLGLQAVFLASNRGNVVHQPPPDKSASKVFFGNWLFQRRGTGKQKQKVSQQEIALPAKCLPDSVTVHSPSTLSKESVTTSKEHTITPKEYVITPKEYTINVKMRRQDSRISCLSASNHSLRSTKSIRSFDSTASGTSSDKETNWLSPQGYLDVFLRSRGLSTEHFKALQTGYSNQPTPLQISSYDPFLVERVKHGDFQAVEKMLQAGISPNPCSSAGDSLIHFLCRRGDSKMLKLFLDYGASIQISDSLGRTPLHEVCWAVPCFDTIELILMADVNLINMVDGLGAAPLSYVRKDHWRQWIAFLKAKKNVLWPTGVTQQTCPPLTRLKPIHVHFWIRLALCLHSKQLWWLLDEPPQKMLELSPEVDVLHLRTTMEIPMNPVARNRTMTSKVLVPTMKRRALPRTTRTVMILVAQPILLT</sequence>
<dbReference type="InterPro" id="IPR036770">
    <property type="entry name" value="Ankyrin_rpt-contain_sf"/>
</dbReference>
<dbReference type="Proteomes" id="UP000198406">
    <property type="component" value="Unassembled WGS sequence"/>
</dbReference>
<feature type="repeat" description="ANK" evidence="1">
    <location>
        <begin position="230"/>
        <end position="262"/>
    </location>
</feature>
<accession>A0A1Z5JYZ3</accession>
<evidence type="ECO:0000313" key="2">
    <source>
        <dbReference type="EMBL" id="GAX19139.1"/>
    </source>
</evidence>
<name>A0A1Z5JYZ3_FISSO</name>
<reference evidence="2 3" key="1">
    <citation type="journal article" date="2015" name="Plant Cell">
        <title>Oil accumulation by the oleaginous diatom Fistulifera solaris as revealed by the genome and transcriptome.</title>
        <authorList>
            <person name="Tanaka T."/>
            <person name="Maeda Y."/>
            <person name="Veluchamy A."/>
            <person name="Tanaka M."/>
            <person name="Abida H."/>
            <person name="Marechal E."/>
            <person name="Bowler C."/>
            <person name="Muto M."/>
            <person name="Sunaga Y."/>
            <person name="Tanaka M."/>
            <person name="Yoshino T."/>
            <person name="Taniguchi T."/>
            <person name="Fukuda Y."/>
            <person name="Nemoto M."/>
            <person name="Matsumoto M."/>
            <person name="Wong P.S."/>
            <person name="Aburatani S."/>
            <person name="Fujibuchi W."/>
        </authorList>
    </citation>
    <scope>NUCLEOTIDE SEQUENCE [LARGE SCALE GENOMIC DNA]</scope>
    <source>
        <strain evidence="2 3">JPCC DA0580</strain>
    </source>
</reference>
<protein>
    <submittedName>
        <fullName evidence="2">Uncharacterized protein</fullName>
    </submittedName>
</protein>
<proteinExistence type="predicted"/>
<dbReference type="InterPro" id="IPR002110">
    <property type="entry name" value="Ankyrin_rpt"/>
</dbReference>
<dbReference type="PROSITE" id="PS50297">
    <property type="entry name" value="ANK_REP_REGION"/>
    <property type="match status" value="1"/>
</dbReference>
<dbReference type="AlphaFoldDB" id="A0A1Z5JYZ3"/>